<sequence>MCATCSAQGSGHWEGDAQVHRDLVATPRSVAFRTAAGSPGEAGEMPGDRCIARSSRRFLKNPSQAERSGFLLGQGEVLWRFQLGFGIFGVSSLQGVREKQGKRREIAA</sequence>
<dbReference type="AlphaFoldDB" id="A0A843WT21"/>
<gene>
    <name evidence="1" type="ORF">Taro_047476</name>
</gene>
<proteinExistence type="predicted"/>
<name>A0A843WT21_COLES</name>
<accession>A0A843WT21</accession>
<reference evidence="1" key="1">
    <citation type="submission" date="2017-07" db="EMBL/GenBank/DDBJ databases">
        <title>Taro Niue Genome Assembly and Annotation.</title>
        <authorList>
            <person name="Atibalentja N."/>
            <person name="Keating K."/>
            <person name="Fields C.J."/>
        </authorList>
    </citation>
    <scope>NUCLEOTIDE SEQUENCE</scope>
    <source>
        <strain evidence="1">Niue_2</strain>
        <tissue evidence="1">Leaf</tissue>
    </source>
</reference>
<organism evidence="1 2">
    <name type="scientific">Colocasia esculenta</name>
    <name type="common">Wild taro</name>
    <name type="synonym">Arum esculentum</name>
    <dbReference type="NCBI Taxonomy" id="4460"/>
    <lineage>
        <taxon>Eukaryota</taxon>
        <taxon>Viridiplantae</taxon>
        <taxon>Streptophyta</taxon>
        <taxon>Embryophyta</taxon>
        <taxon>Tracheophyta</taxon>
        <taxon>Spermatophyta</taxon>
        <taxon>Magnoliopsida</taxon>
        <taxon>Liliopsida</taxon>
        <taxon>Araceae</taxon>
        <taxon>Aroideae</taxon>
        <taxon>Colocasieae</taxon>
        <taxon>Colocasia</taxon>
    </lineage>
</organism>
<keyword evidence="2" id="KW-1185">Reference proteome</keyword>
<evidence type="ECO:0000313" key="1">
    <source>
        <dbReference type="EMBL" id="MQM14543.1"/>
    </source>
</evidence>
<evidence type="ECO:0000313" key="2">
    <source>
        <dbReference type="Proteomes" id="UP000652761"/>
    </source>
</evidence>
<dbReference type="EMBL" id="NMUH01006135">
    <property type="protein sequence ID" value="MQM14543.1"/>
    <property type="molecule type" value="Genomic_DNA"/>
</dbReference>
<protein>
    <submittedName>
        <fullName evidence="1">Uncharacterized protein</fullName>
    </submittedName>
</protein>
<comment type="caution">
    <text evidence="1">The sequence shown here is derived from an EMBL/GenBank/DDBJ whole genome shotgun (WGS) entry which is preliminary data.</text>
</comment>
<dbReference type="Proteomes" id="UP000652761">
    <property type="component" value="Unassembled WGS sequence"/>
</dbReference>